<proteinExistence type="predicted"/>
<dbReference type="InterPro" id="IPR011990">
    <property type="entry name" value="TPR-like_helical_dom_sf"/>
</dbReference>
<dbReference type="EMBL" id="JAWHQM010000012">
    <property type="protein sequence ID" value="KAK5629590.1"/>
    <property type="molecule type" value="Genomic_DNA"/>
</dbReference>
<feature type="region of interest" description="Disordered" evidence="2">
    <location>
        <begin position="461"/>
        <end position="484"/>
    </location>
</feature>
<dbReference type="Proteomes" id="UP001305414">
    <property type="component" value="Unassembled WGS sequence"/>
</dbReference>
<keyword evidence="4" id="KW-1185">Reference proteome</keyword>
<comment type="caution">
    <text evidence="3">The sequence shown here is derived from an EMBL/GenBank/DDBJ whole genome shotgun (WGS) entry which is preliminary data.</text>
</comment>
<evidence type="ECO:0000256" key="2">
    <source>
        <dbReference type="SAM" id="MobiDB-lite"/>
    </source>
</evidence>
<organism evidence="3 4">
    <name type="scientific">Xylaria bambusicola</name>
    <dbReference type="NCBI Taxonomy" id="326684"/>
    <lineage>
        <taxon>Eukaryota</taxon>
        <taxon>Fungi</taxon>
        <taxon>Dikarya</taxon>
        <taxon>Ascomycota</taxon>
        <taxon>Pezizomycotina</taxon>
        <taxon>Sordariomycetes</taxon>
        <taxon>Xylariomycetidae</taxon>
        <taxon>Xylariales</taxon>
        <taxon>Xylariaceae</taxon>
        <taxon>Xylaria</taxon>
    </lineage>
</organism>
<evidence type="ECO:0000256" key="1">
    <source>
        <dbReference type="ARBA" id="ARBA00022737"/>
    </source>
</evidence>
<evidence type="ECO:0000313" key="4">
    <source>
        <dbReference type="Proteomes" id="UP001305414"/>
    </source>
</evidence>
<keyword evidence="1" id="KW-0677">Repeat</keyword>
<evidence type="ECO:0000313" key="3">
    <source>
        <dbReference type="EMBL" id="KAK5629590.1"/>
    </source>
</evidence>
<reference evidence="3 4" key="1">
    <citation type="submission" date="2023-10" db="EMBL/GenBank/DDBJ databases">
        <title>Draft genome sequence of Xylaria bambusicola isolate GMP-LS, the root and basal stem rot pathogen of sugarcane in Indonesia.</title>
        <authorList>
            <person name="Selvaraj P."/>
            <person name="Muralishankar V."/>
            <person name="Muruganantham S."/>
            <person name="Sp S."/>
            <person name="Haryani S."/>
            <person name="Lau K.J.X."/>
            <person name="Naqvi N.I."/>
        </authorList>
    </citation>
    <scope>NUCLEOTIDE SEQUENCE [LARGE SCALE GENOMIC DNA]</scope>
    <source>
        <strain evidence="3">GMP-LS</strain>
    </source>
</reference>
<dbReference type="PANTHER" id="PTHR47447:SF23">
    <property type="entry name" value="PENTACOTRIPEPTIDE-REPEAT REGION OF PRORP DOMAIN-CONTAINING PROTEIN"/>
    <property type="match status" value="1"/>
</dbReference>
<protein>
    <submittedName>
        <fullName evidence="3">Uncharacterized protein</fullName>
    </submittedName>
</protein>
<sequence length="500" mass="56000">MKKRAQPPNAQTFTIIFRGCAKSAHPKLAVGEAVKLYQHMLSVGRIKPNTIHLNAVLQVCAKAEDLDSMFGVLGSSNDALRSPNNLTYTTILNALRSAVIRQFVSDDPSRGLAENEIEKKKQATIQRAKSIWEEVISRWRAGSLIIDEELVCAMGRILLMGGYLDADYIESLIEQTMMIPRVENKGLLKPQGTEDTAIARKKSVIKAPGAPAITHAVPGNNSLSMILEALEKTRRSTKAVKYWNVFTREHNVIPDADNWIRLLKVYNTGKNSGRASIILNLMPRDMLTQKHVRLAMKACLRDNLNKSALQNATAVLKTMGENFKIPDIQSLRTYLQVAHASKRSFDIKAKEDYAGAMDSWAKNLFAAIEHVSRPYDAVVEEYFTKSSSVSDTKSLEQLQNSKAEVVALARKMSATCDILTHEHMASLTEVQLTKMNLIYSGLTRFINRYFETQRRGKLAGEQDVVEDNKSKQQDNSQYGKLRRLEDADGRSLEGKFADRI</sequence>
<gene>
    <name evidence="3" type="ORF">RRF57_005305</name>
</gene>
<dbReference type="Gene3D" id="1.25.40.10">
    <property type="entry name" value="Tetratricopeptide repeat domain"/>
    <property type="match status" value="1"/>
</dbReference>
<accession>A0AAN7UCB5</accession>
<feature type="compositionally biased region" description="Basic and acidic residues" evidence="2">
    <location>
        <begin position="461"/>
        <end position="472"/>
    </location>
</feature>
<dbReference type="AlphaFoldDB" id="A0AAN7UCB5"/>
<dbReference type="PANTHER" id="PTHR47447">
    <property type="entry name" value="OS03G0856100 PROTEIN"/>
    <property type="match status" value="1"/>
</dbReference>
<name>A0AAN7UCB5_9PEZI</name>